<dbReference type="AlphaFoldDB" id="A0A6S4Q0S6"/>
<evidence type="ECO:0000313" key="2">
    <source>
        <dbReference type="EMBL" id="AXX59616.1"/>
    </source>
</evidence>
<evidence type="ECO:0000256" key="1">
    <source>
        <dbReference type="SAM" id="SignalP"/>
    </source>
</evidence>
<protein>
    <submittedName>
        <fullName evidence="2">Periplasmic protein</fullName>
    </submittedName>
</protein>
<proteinExistence type="predicted"/>
<sequence length="193" mass="21707">MERLLFLLLVLWSASVSAGNSLSDLVEAAKERTTNTVIYDGSYIKIAYPNGDVPPSIGVCTDVIIRSYRKLGVDLQVLVHEDMRDNFSLYPSNRIWGLSKPDRNIDHRRVPNLQIFFKRHGQSLTISDEGLAYKAGDIVTWMLPGNLPHIGIVTNDLSQDGKRPLIVHNIGSGPVLEDMLFDFKITGHFRYEP</sequence>
<keyword evidence="1" id="KW-0732">Signal</keyword>
<evidence type="ECO:0000313" key="3">
    <source>
        <dbReference type="EMBL" id="BBE39023.1"/>
    </source>
</evidence>
<feature type="signal peptide" evidence="1">
    <location>
        <begin position="1"/>
        <end position="18"/>
    </location>
</feature>
<evidence type="ECO:0000313" key="4">
    <source>
        <dbReference type="Proteomes" id="UP000263418"/>
    </source>
</evidence>
<dbReference type="RefSeq" id="WP_065090416.1">
    <property type="nucleotide sequence ID" value="NZ_CP012739.1"/>
</dbReference>
<dbReference type="Proteomes" id="UP000263418">
    <property type="component" value="Chromosome 1"/>
</dbReference>
<reference evidence="3" key="1">
    <citation type="submission" date="2011-01" db="EMBL/GenBank/DDBJ databases">
        <title>Evolutionary Significance of Chromosomal Super-Integrons in Vibrio vulnificus Strains.</title>
        <authorList>
            <person name="Shu H.Y."/>
            <person name="Wu K.M."/>
            <person name="Liu T.T."/>
            <person name="Liu Y.M."/>
            <person name="Liao T.L."/>
            <person name="Hor L.I."/>
            <person name="Tsai S.F."/>
            <person name="Chen C.Y."/>
        </authorList>
    </citation>
    <scope>NUCLEOTIDE SEQUENCE</scope>
    <source>
        <strain evidence="3">CG021</strain>
    </source>
</reference>
<reference evidence="2 4" key="2">
    <citation type="submission" date="2017-01" db="EMBL/GenBank/DDBJ databases">
        <title>Complete Genome Sequence of Vibrio vulnificus FORC_053.</title>
        <authorList>
            <consortium name="Food-borne Pathogen Omics Research Center"/>
            <person name="Chung H.Y."/>
            <person name="Na E.J."/>
            <person name="Song J.S."/>
            <person name="Kim H."/>
            <person name="Lee J.-H."/>
            <person name="Ryu S."/>
            <person name="Choi S.H."/>
        </authorList>
    </citation>
    <scope>NUCLEOTIDE SEQUENCE [LARGE SCALE GENOMIC DNA]</scope>
    <source>
        <strain evidence="2 4">FORC_053</strain>
    </source>
</reference>
<dbReference type="Pfam" id="PF06940">
    <property type="entry name" value="DUF1287"/>
    <property type="match status" value="1"/>
</dbReference>
<dbReference type="PIRSF" id="PIRSF011444">
    <property type="entry name" value="DUF1287"/>
    <property type="match status" value="1"/>
</dbReference>
<dbReference type="InterPro" id="IPR009706">
    <property type="entry name" value="DUF1287"/>
</dbReference>
<accession>A0A6S4Q0S6</accession>
<dbReference type="EMBL" id="AB609752">
    <property type="protein sequence ID" value="BBE39023.1"/>
    <property type="molecule type" value="Genomic_DNA"/>
</dbReference>
<name>A0A6S4Q0S6_VIBVL</name>
<gene>
    <name evidence="2" type="ORF">FORC53_1277</name>
</gene>
<organism evidence="3">
    <name type="scientific">Vibrio vulnificus</name>
    <dbReference type="NCBI Taxonomy" id="672"/>
    <lineage>
        <taxon>Bacteria</taxon>
        <taxon>Pseudomonadati</taxon>
        <taxon>Pseudomonadota</taxon>
        <taxon>Gammaproteobacteria</taxon>
        <taxon>Vibrionales</taxon>
        <taxon>Vibrionaceae</taxon>
        <taxon>Vibrio</taxon>
    </lineage>
</organism>
<dbReference type="EMBL" id="CP019290">
    <property type="protein sequence ID" value="AXX59616.1"/>
    <property type="molecule type" value="Genomic_DNA"/>
</dbReference>
<feature type="chain" id="PRO_5042404945" evidence="1">
    <location>
        <begin position="19"/>
        <end position="193"/>
    </location>
</feature>